<gene>
    <name evidence="2" type="ORF">NB063_23535</name>
</gene>
<dbReference type="InterPro" id="IPR007813">
    <property type="entry name" value="PilN"/>
</dbReference>
<dbReference type="Proteomes" id="UP001202961">
    <property type="component" value="Unassembled WGS sequence"/>
</dbReference>
<keyword evidence="1" id="KW-1133">Transmembrane helix</keyword>
<evidence type="ECO:0000313" key="3">
    <source>
        <dbReference type="Proteomes" id="UP001202961"/>
    </source>
</evidence>
<organism evidence="2 3">
    <name type="scientific">Aporhodopirellula aestuarii</name>
    <dbReference type="NCBI Taxonomy" id="2950107"/>
    <lineage>
        <taxon>Bacteria</taxon>
        <taxon>Pseudomonadati</taxon>
        <taxon>Planctomycetota</taxon>
        <taxon>Planctomycetia</taxon>
        <taxon>Pirellulales</taxon>
        <taxon>Pirellulaceae</taxon>
        <taxon>Aporhodopirellula</taxon>
    </lineage>
</organism>
<name>A0ABT0U9Z3_9BACT</name>
<accession>A0ABT0U9Z3</accession>
<feature type="transmembrane region" description="Helical" evidence="1">
    <location>
        <begin position="15"/>
        <end position="33"/>
    </location>
</feature>
<keyword evidence="3" id="KW-1185">Reference proteome</keyword>
<comment type="caution">
    <text evidence="2">The sequence shown here is derived from an EMBL/GenBank/DDBJ whole genome shotgun (WGS) entry which is preliminary data.</text>
</comment>
<proteinExistence type="predicted"/>
<reference evidence="2 3" key="1">
    <citation type="journal article" date="2022" name="Syst. Appl. Microbiol.">
        <title>Rhodopirellula aestuarii sp. nov., a novel member of the genus Rhodopirellula isolated from brackish sediments collected in the Tagus River estuary, Portugal.</title>
        <authorList>
            <person name="Vitorino I.R."/>
            <person name="Klimek D."/>
            <person name="Calusinska M."/>
            <person name="Lobo-da-Cunha A."/>
            <person name="Vasconcelos V."/>
            <person name="Lage O.M."/>
        </authorList>
    </citation>
    <scope>NUCLEOTIDE SEQUENCE [LARGE SCALE GENOMIC DNA]</scope>
    <source>
        <strain evidence="2 3">ICT_H3.1</strain>
    </source>
</reference>
<keyword evidence="1" id="KW-0812">Transmembrane</keyword>
<sequence>MPWRFQLYLIVRDSVIRWLVVCGVIVLVAPIYWHFQKDRLSASADALALLESRCAPVRAFESENSRMAQRVKELRARQTLLARLDDQQVPFRLMGLISQSSKHSGGGVQLKNVSIERVHEKTVPTATVTSAKGEPAKPVHQEVTRLRLNGTAQGNIAISRFVAALRDTSVFTKVELKSSVGARKDDSRTQTFLVECIMYPHTFHSEHVQLDITHRSHHVIR</sequence>
<dbReference type="Pfam" id="PF05137">
    <property type="entry name" value="PilN"/>
    <property type="match status" value="1"/>
</dbReference>
<evidence type="ECO:0000256" key="1">
    <source>
        <dbReference type="SAM" id="Phobius"/>
    </source>
</evidence>
<keyword evidence="1" id="KW-0472">Membrane</keyword>
<protein>
    <submittedName>
        <fullName evidence="2">PilN domain-containing protein</fullName>
    </submittedName>
</protein>
<evidence type="ECO:0000313" key="2">
    <source>
        <dbReference type="EMBL" id="MCM2373596.1"/>
    </source>
</evidence>
<dbReference type="EMBL" id="JAMQBK010000063">
    <property type="protein sequence ID" value="MCM2373596.1"/>
    <property type="molecule type" value="Genomic_DNA"/>
</dbReference>